<dbReference type="EMBL" id="JAGRRH010000029">
    <property type="protein sequence ID" value="KAG7339915.1"/>
    <property type="molecule type" value="Genomic_DNA"/>
</dbReference>
<feature type="region of interest" description="Disordered" evidence="1">
    <location>
        <begin position="41"/>
        <end position="64"/>
    </location>
</feature>
<name>A0A9K3KB24_9STRA</name>
<keyword evidence="2" id="KW-0732">Signal</keyword>
<proteinExistence type="predicted"/>
<comment type="caution">
    <text evidence="3">The sequence shown here is derived from an EMBL/GenBank/DDBJ whole genome shotgun (WGS) entry which is preliminary data.</text>
</comment>
<evidence type="ECO:0000313" key="4">
    <source>
        <dbReference type="Proteomes" id="UP000693970"/>
    </source>
</evidence>
<feature type="chain" id="PRO_5039938318" evidence="2">
    <location>
        <begin position="30"/>
        <end position="147"/>
    </location>
</feature>
<reference evidence="3" key="1">
    <citation type="journal article" date="2021" name="Sci. Rep.">
        <title>Diploid genomic architecture of Nitzschia inconspicua, an elite biomass production diatom.</title>
        <authorList>
            <person name="Oliver A."/>
            <person name="Podell S."/>
            <person name="Pinowska A."/>
            <person name="Traller J.C."/>
            <person name="Smith S.R."/>
            <person name="McClure R."/>
            <person name="Beliaev A."/>
            <person name="Bohutskyi P."/>
            <person name="Hill E.A."/>
            <person name="Rabines A."/>
            <person name="Zheng H."/>
            <person name="Allen L.Z."/>
            <person name="Kuo A."/>
            <person name="Grigoriev I.V."/>
            <person name="Allen A.E."/>
            <person name="Hazlebeck D."/>
            <person name="Allen E.E."/>
        </authorList>
    </citation>
    <scope>NUCLEOTIDE SEQUENCE</scope>
    <source>
        <strain evidence="3">Hildebrandi</strain>
    </source>
</reference>
<gene>
    <name evidence="3" type="ORF">IV203_024965</name>
</gene>
<accession>A0A9K3KB24</accession>
<protein>
    <submittedName>
        <fullName evidence="3">Uncharacterized protein</fullName>
    </submittedName>
</protein>
<evidence type="ECO:0000256" key="2">
    <source>
        <dbReference type="SAM" id="SignalP"/>
    </source>
</evidence>
<dbReference type="Proteomes" id="UP000693970">
    <property type="component" value="Unassembled WGS sequence"/>
</dbReference>
<sequence>MKTLLILLSLKVLIVSLLLVLLPFAPVDAAHTIRKAIQVGPRDPKNDPIRGEKPVPCDDKEASPIADTDHPCTNGVSDDGVKCDWYAGFQEYYCTCDKSKTDYCETPTNAFCLDGFEETKITLNGGRKFWNCKSDSAFFPPDDAKEP</sequence>
<reference evidence="3" key="2">
    <citation type="submission" date="2021-04" db="EMBL/GenBank/DDBJ databases">
        <authorList>
            <person name="Podell S."/>
        </authorList>
    </citation>
    <scope>NUCLEOTIDE SEQUENCE</scope>
    <source>
        <strain evidence="3">Hildebrandi</strain>
    </source>
</reference>
<feature type="signal peptide" evidence="2">
    <location>
        <begin position="1"/>
        <end position="29"/>
    </location>
</feature>
<evidence type="ECO:0000313" key="3">
    <source>
        <dbReference type="EMBL" id="KAG7339915.1"/>
    </source>
</evidence>
<organism evidence="3 4">
    <name type="scientific">Nitzschia inconspicua</name>
    <dbReference type="NCBI Taxonomy" id="303405"/>
    <lineage>
        <taxon>Eukaryota</taxon>
        <taxon>Sar</taxon>
        <taxon>Stramenopiles</taxon>
        <taxon>Ochrophyta</taxon>
        <taxon>Bacillariophyta</taxon>
        <taxon>Bacillariophyceae</taxon>
        <taxon>Bacillariophycidae</taxon>
        <taxon>Bacillariales</taxon>
        <taxon>Bacillariaceae</taxon>
        <taxon>Nitzschia</taxon>
    </lineage>
</organism>
<feature type="compositionally biased region" description="Basic and acidic residues" evidence="1">
    <location>
        <begin position="42"/>
        <end position="64"/>
    </location>
</feature>
<evidence type="ECO:0000256" key="1">
    <source>
        <dbReference type="SAM" id="MobiDB-lite"/>
    </source>
</evidence>
<dbReference type="AlphaFoldDB" id="A0A9K3KB24"/>
<keyword evidence="4" id="KW-1185">Reference proteome</keyword>